<dbReference type="EMBL" id="JASZYV010000001">
    <property type="protein sequence ID" value="MDM0043445.1"/>
    <property type="molecule type" value="Genomic_DNA"/>
</dbReference>
<reference evidence="1" key="1">
    <citation type="submission" date="2023-06" db="EMBL/GenBank/DDBJ databases">
        <authorList>
            <person name="Jiang Y."/>
            <person name="Liu Q."/>
        </authorList>
    </citation>
    <scope>NUCLEOTIDE SEQUENCE</scope>
    <source>
        <strain evidence="1">CGMCC 1.12089</strain>
    </source>
</reference>
<evidence type="ECO:0000313" key="1">
    <source>
        <dbReference type="EMBL" id="MDM0043445.1"/>
    </source>
</evidence>
<evidence type="ECO:0000313" key="2">
    <source>
        <dbReference type="Proteomes" id="UP001174908"/>
    </source>
</evidence>
<protein>
    <submittedName>
        <fullName evidence="1">Uncharacterized protein</fullName>
    </submittedName>
</protein>
<comment type="caution">
    <text evidence="1">The sequence shown here is derived from an EMBL/GenBank/DDBJ whole genome shotgun (WGS) entry which is preliminary data.</text>
</comment>
<dbReference type="RefSeq" id="WP_286658555.1">
    <property type="nucleotide sequence ID" value="NZ_JASZYV010000001.1"/>
</dbReference>
<name>A0ABT7N6D8_9BURK</name>
<proteinExistence type="predicted"/>
<keyword evidence="2" id="KW-1185">Reference proteome</keyword>
<dbReference type="Proteomes" id="UP001174908">
    <property type="component" value="Unassembled WGS sequence"/>
</dbReference>
<gene>
    <name evidence="1" type="ORF">QTH91_03040</name>
</gene>
<accession>A0ABT7N6D8</accession>
<sequence>MSAEFQLEGLKRNFSHILRDRRFLVSLARFSVLVFSLMLFGCSDSTVEVRITPDVYQVGSVKSPLATPAVDEVVRMNPQRVLMVMCRSTPPAKIIQFERELRAKNQAILQGTHMDEGCPA</sequence>
<organism evidence="1 2">
    <name type="scientific">Variovorax dokdonensis</name>
    <dbReference type="NCBI Taxonomy" id="344883"/>
    <lineage>
        <taxon>Bacteria</taxon>
        <taxon>Pseudomonadati</taxon>
        <taxon>Pseudomonadota</taxon>
        <taxon>Betaproteobacteria</taxon>
        <taxon>Burkholderiales</taxon>
        <taxon>Comamonadaceae</taxon>
        <taxon>Variovorax</taxon>
    </lineage>
</organism>